<gene>
    <name evidence="1" type="ORF">C0068_09685</name>
</gene>
<dbReference type="Pfam" id="PF16956">
    <property type="entry name" value="Porin_7"/>
    <property type="match status" value="1"/>
</dbReference>
<evidence type="ECO:0000313" key="2">
    <source>
        <dbReference type="Proteomes" id="UP000237222"/>
    </source>
</evidence>
<sequence length="295" mass="31108">MENIKTSHNGNSCVTDEIYRGDQFLRGVTQMKKIVLASAIALAAAGQAYADYQFELGGVYTSGEIGGTDYDGFGVGGEFHFDKVDTSKGPLAEASFLDKSSFVDFTFLSIEPDFAGADDIETTNIGGRFVTGSNLIIEADWSTVDTGLADVDTIRVGVGTYINDTTDVVVSYSTEDDDNADVDYLDVTLHGVNALNQGASVGYDVAVGYVDTDDDSGYQISVGGTYYFNNMFGLGLSAGITDVGDVSSDAISLDASFFPSPQVELYASIFDESTEINGGGDVDSDGILIGAAVRF</sequence>
<dbReference type="AlphaFoldDB" id="A0A2S4HFW8"/>
<evidence type="ECO:0000313" key="1">
    <source>
        <dbReference type="EMBL" id="POP52884.1"/>
    </source>
</evidence>
<comment type="caution">
    <text evidence="1">The sequence shown here is derived from an EMBL/GenBank/DDBJ whole genome shotgun (WGS) entry which is preliminary data.</text>
</comment>
<proteinExistence type="predicted"/>
<evidence type="ECO:0008006" key="3">
    <source>
        <dbReference type="Google" id="ProtNLM"/>
    </source>
</evidence>
<accession>A0A2S4HFW8</accession>
<dbReference type="EMBL" id="PQGG01000021">
    <property type="protein sequence ID" value="POP52884.1"/>
    <property type="molecule type" value="Genomic_DNA"/>
</dbReference>
<dbReference type="Proteomes" id="UP000237222">
    <property type="component" value="Unassembled WGS sequence"/>
</dbReference>
<reference evidence="1" key="1">
    <citation type="submission" date="2018-01" db="EMBL/GenBank/DDBJ databases">
        <authorList>
            <person name="Yu X.-D."/>
        </authorList>
    </citation>
    <scope>NUCLEOTIDE SEQUENCE</scope>
    <source>
        <strain evidence="1">ZX-21</strain>
    </source>
</reference>
<protein>
    <recommendedName>
        <fullName evidence="3">Porin</fullName>
    </recommendedName>
</protein>
<name>A0A2S4HFW8_9GAMM</name>
<organism evidence="1 2">
    <name type="scientific">Zhongshania marina</name>
    <dbReference type="NCBI Taxonomy" id="2304603"/>
    <lineage>
        <taxon>Bacteria</taxon>
        <taxon>Pseudomonadati</taxon>
        <taxon>Pseudomonadota</taxon>
        <taxon>Gammaproteobacteria</taxon>
        <taxon>Cellvibrionales</taxon>
        <taxon>Spongiibacteraceae</taxon>
        <taxon>Zhongshania</taxon>
    </lineage>
</organism>
<dbReference type="SUPFAM" id="SSF56935">
    <property type="entry name" value="Porins"/>
    <property type="match status" value="1"/>
</dbReference>
<dbReference type="InterPro" id="IPR031593">
    <property type="entry name" value="Porin_7"/>
</dbReference>